<evidence type="ECO:0000313" key="3">
    <source>
        <dbReference type="Proteomes" id="UP000230233"/>
    </source>
</evidence>
<keyword evidence="1" id="KW-0472">Membrane</keyword>
<keyword evidence="1" id="KW-0812">Transmembrane</keyword>
<dbReference type="AlphaFoldDB" id="A0A2G5UP60"/>
<protein>
    <submittedName>
        <fullName evidence="2">Uncharacterized protein</fullName>
    </submittedName>
</protein>
<name>A0A2G5UP60_9PELO</name>
<organism evidence="2 3">
    <name type="scientific">Caenorhabditis nigoni</name>
    <dbReference type="NCBI Taxonomy" id="1611254"/>
    <lineage>
        <taxon>Eukaryota</taxon>
        <taxon>Metazoa</taxon>
        <taxon>Ecdysozoa</taxon>
        <taxon>Nematoda</taxon>
        <taxon>Chromadorea</taxon>
        <taxon>Rhabditida</taxon>
        <taxon>Rhabditina</taxon>
        <taxon>Rhabditomorpha</taxon>
        <taxon>Rhabditoidea</taxon>
        <taxon>Rhabditidae</taxon>
        <taxon>Peloderinae</taxon>
        <taxon>Caenorhabditis</taxon>
    </lineage>
</organism>
<dbReference type="EMBL" id="PDUG01000003">
    <property type="protein sequence ID" value="PIC41354.1"/>
    <property type="molecule type" value="Genomic_DNA"/>
</dbReference>
<feature type="transmembrane region" description="Helical" evidence="1">
    <location>
        <begin position="46"/>
        <end position="70"/>
    </location>
</feature>
<accession>A0A2G5UP60</accession>
<reference evidence="3" key="1">
    <citation type="submission" date="2017-10" db="EMBL/GenBank/DDBJ databases">
        <title>Rapid genome shrinkage in a self-fertile nematode reveals novel sperm competition proteins.</title>
        <authorList>
            <person name="Yin D."/>
            <person name="Schwarz E.M."/>
            <person name="Thomas C.G."/>
            <person name="Felde R.L."/>
            <person name="Korf I.F."/>
            <person name="Cutter A.D."/>
            <person name="Schartner C.M."/>
            <person name="Ralston E.J."/>
            <person name="Meyer B.J."/>
            <person name="Haag E.S."/>
        </authorList>
    </citation>
    <scope>NUCLEOTIDE SEQUENCE [LARGE SCALE GENOMIC DNA]</scope>
    <source>
        <strain evidence="3">JU1422</strain>
    </source>
</reference>
<sequence length="71" mass="7882">MTIRDGHCHYLKLEISDFGGFRLIEQVLGLETIKIELPVADYPLTLIFSALALIVVRFGVLRGVCVLLALP</sequence>
<dbReference type="Proteomes" id="UP000230233">
    <property type="component" value="Chromosome III"/>
</dbReference>
<gene>
    <name evidence="2" type="primary">Cnig_chr_III.g8802</name>
    <name evidence="2" type="ORF">B9Z55_008802</name>
</gene>
<evidence type="ECO:0000256" key="1">
    <source>
        <dbReference type="SAM" id="Phobius"/>
    </source>
</evidence>
<evidence type="ECO:0000313" key="2">
    <source>
        <dbReference type="EMBL" id="PIC41354.1"/>
    </source>
</evidence>
<proteinExistence type="predicted"/>
<keyword evidence="1" id="KW-1133">Transmembrane helix</keyword>
<keyword evidence="3" id="KW-1185">Reference proteome</keyword>
<comment type="caution">
    <text evidence="2">The sequence shown here is derived from an EMBL/GenBank/DDBJ whole genome shotgun (WGS) entry which is preliminary data.</text>
</comment>